<sequence>GYVDVKLPSSARNSSTWKSWKRKWVDLTQLESASGQPCDVLLEVRSNRNSGVQARGTLSPKTAQVFRCGSGSREFAVAIRSGHRPPMVFLAGESETQSQEWMGALRALLWPPVPMVELENVLGFKFEASLIDDAWSGRAGLLGSYGNLSISGHKLILTHPHTEHVIQEWYLNTLVRFQVFRNKHEADHGKLLAIECGSESSTGRGVLHFYCPEALNFVYTLRGVVQGIIKRMPPEQYSWKEAQEIRCASLVRRENSTQQRRAAAIEDSGGYSVPKSNAISVLHMPTFNGPLPPPRLDEVQQGFPCSRQSHLSISTFDSGISVTSGHVDSELESPVSDVAFSVSSDISERIYEKLDDVLLRRASLEKERDIPPPLPPKTHRRRKSEPAKPAVVEEAAGEVESSPNERVLRPYSMPAELTPCPKKEGTHVSPYGTITKASTDNNTVRKENELPVQHATNADALQDAEEHAMEESAAASMPTDCLSEHDTGKGDASVACEETMVSLGDSATPSQTSEAPTEEGKETGHRRSSVQEATGVKYDFQALIAGANLADESGKKEKRSYSLIACNDHVRRQMNRQRTFSSPSLSIH</sequence>
<dbReference type="CDD" id="cd00821">
    <property type="entry name" value="PH"/>
    <property type="match status" value="1"/>
</dbReference>
<name>A0A1E1XIG6_9ACAR</name>
<feature type="region of interest" description="Disordered" evidence="1">
    <location>
        <begin position="368"/>
        <end position="443"/>
    </location>
</feature>
<protein>
    <recommendedName>
        <fullName evidence="2">PH domain-containing protein</fullName>
    </recommendedName>
</protein>
<accession>A0A1E1XIG6</accession>
<proteinExistence type="evidence at transcript level"/>
<dbReference type="InterPro" id="IPR011993">
    <property type="entry name" value="PH-like_dom_sf"/>
</dbReference>
<dbReference type="EMBL" id="GFAC01000058">
    <property type="protein sequence ID" value="JAT99130.1"/>
    <property type="molecule type" value="mRNA"/>
</dbReference>
<dbReference type="InterPro" id="IPR002404">
    <property type="entry name" value="IRS_PTB"/>
</dbReference>
<dbReference type="SUPFAM" id="SSF50729">
    <property type="entry name" value="PH domain-like"/>
    <property type="match status" value="1"/>
</dbReference>
<feature type="compositionally biased region" description="Low complexity" evidence="1">
    <location>
        <begin position="387"/>
        <end position="402"/>
    </location>
</feature>
<feature type="non-terminal residue" evidence="3">
    <location>
        <position position="1"/>
    </location>
</feature>
<feature type="domain" description="PH" evidence="2">
    <location>
        <begin position="1"/>
        <end position="110"/>
    </location>
</feature>
<reference evidence="3" key="1">
    <citation type="journal article" date="2017" name="Front. Cell. Infect. Microbiol.">
        <title>The Distinct Transcriptional Response of the Midgut of Amblyomma sculptum and Amblyomma aureolatum Ticks to Rickettsia rickettsii Correlates to Their Differences in Susceptibility to Infection.</title>
        <authorList>
            <person name="Martins L.A."/>
            <person name="Galletti M.F.B.M."/>
            <person name="Ribeiro J.M."/>
            <person name="Fujita A."/>
            <person name="Costa F.B."/>
            <person name="Labruna M.B."/>
            <person name="Daffre S."/>
            <person name="Fogaca A.C."/>
        </authorList>
    </citation>
    <scope>NUCLEOTIDE SEQUENCE</scope>
</reference>
<dbReference type="AlphaFoldDB" id="A0A1E1XIG6"/>
<feature type="compositionally biased region" description="Polar residues" evidence="1">
    <location>
        <begin position="505"/>
        <end position="515"/>
    </location>
</feature>
<dbReference type="InterPro" id="IPR001849">
    <property type="entry name" value="PH_domain"/>
</dbReference>
<feature type="region of interest" description="Disordered" evidence="1">
    <location>
        <begin position="463"/>
        <end position="533"/>
    </location>
</feature>
<evidence type="ECO:0000259" key="2">
    <source>
        <dbReference type="PROSITE" id="PS50003"/>
    </source>
</evidence>
<dbReference type="Pfam" id="PF02174">
    <property type="entry name" value="IRS"/>
    <property type="match status" value="1"/>
</dbReference>
<dbReference type="Gene3D" id="2.30.29.30">
    <property type="entry name" value="Pleckstrin-homology domain (PH domain)/Phosphotyrosine-binding domain (PTB)"/>
    <property type="match status" value="2"/>
</dbReference>
<organism evidence="3">
    <name type="scientific">Amblyomma aureolatum</name>
    <dbReference type="NCBI Taxonomy" id="187763"/>
    <lineage>
        <taxon>Eukaryota</taxon>
        <taxon>Metazoa</taxon>
        <taxon>Ecdysozoa</taxon>
        <taxon>Arthropoda</taxon>
        <taxon>Chelicerata</taxon>
        <taxon>Arachnida</taxon>
        <taxon>Acari</taxon>
        <taxon>Parasitiformes</taxon>
        <taxon>Ixodida</taxon>
        <taxon>Ixodoidea</taxon>
        <taxon>Ixodidae</taxon>
        <taxon>Amblyomminae</taxon>
        <taxon>Amblyomma</taxon>
    </lineage>
</organism>
<dbReference type="SMART" id="SM01244">
    <property type="entry name" value="IRS"/>
    <property type="match status" value="1"/>
</dbReference>
<evidence type="ECO:0000313" key="3">
    <source>
        <dbReference type="EMBL" id="JAT99130.1"/>
    </source>
</evidence>
<dbReference type="PROSITE" id="PS50003">
    <property type="entry name" value="PH_DOMAIN"/>
    <property type="match status" value="1"/>
</dbReference>
<evidence type="ECO:0000256" key="1">
    <source>
        <dbReference type="SAM" id="MobiDB-lite"/>
    </source>
</evidence>